<evidence type="ECO:0000256" key="3">
    <source>
        <dbReference type="ARBA" id="ARBA00022737"/>
    </source>
</evidence>
<dbReference type="GO" id="GO:0030686">
    <property type="term" value="C:90S preribosome"/>
    <property type="evidence" value="ECO:0007669"/>
    <property type="project" value="TreeGrafter"/>
</dbReference>
<dbReference type="InterPro" id="IPR015943">
    <property type="entry name" value="WD40/YVTN_repeat-like_dom_sf"/>
</dbReference>
<feature type="transmembrane region" description="Helical" evidence="7">
    <location>
        <begin position="803"/>
        <end position="823"/>
    </location>
</feature>
<dbReference type="SMART" id="SM00320">
    <property type="entry name" value="WD40"/>
    <property type="match status" value="10"/>
</dbReference>
<dbReference type="SUPFAM" id="SSF54791">
    <property type="entry name" value="Eukaryotic type KH-domain (KH-domain type I)"/>
    <property type="match status" value="1"/>
</dbReference>
<dbReference type="InterPro" id="IPR013934">
    <property type="entry name" value="Utp13_C"/>
</dbReference>
<dbReference type="EMBL" id="KN716382">
    <property type="protein sequence ID" value="KJH45866.1"/>
    <property type="molecule type" value="Genomic_DNA"/>
</dbReference>
<dbReference type="Gene3D" id="2.130.10.10">
    <property type="entry name" value="YVTN repeat-like/Quinoprotein amine dehydrogenase"/>
    <property type="match status" value="3"/>
</dbReference>
<keyword evidence="2 5" id="KW-0853">WD repeat</keyword>
<keyword evidence="7" id="KW-0812">Transmembrane</keyword>
<feature type="repeat" description="WD" evidence="5">
    <location>
        <begin position="530"/>
        <end position="579"/>
    </location>
</feature>
<dbReference type="PRINTS" id="PR00320">
    <property type="entry name" value="GPROTEINBRPT"/>
</dbReference>
<dbReference type="AlphaFoldDB" id="A0A0D8XU15"/>
<evidence type="ECO:0000256" key="1">
    <source>
        <dbReference type="ARBA" id="ARBA00004604"/>
    </source>
</evidence>
<reference evidence="10 11" key="1">
    <citation type="submission" date="2013-11" db="EMBL/GenBank/DDBJ databases">
        <title>Draft genome of the bovine lungworm Dictyocaulus viviparus.</title>
        <authorList>
            <person name="Mitreva M."/>
        </authorList>
    </citation>
    <scope>NUCLEOTIDE SEQUENCE [LARGE SCALE GENOMIC DNA]</scope>
    <source>
        <strain evidence="10 11">HannoverDv2000</strain>
    </source>
</reference>
<dbReference type="GO" id="GO:0032040">
    <property type="term" value="C:small-subunit processome"/>
    <property type="evidence" value="ECO:0007669"/>
    <property type="project" value="InterPro"/>
</dbReference>
<keyword evidence="7" id="KW-0472">Membrane</keyword>
<dbReference type="InterPro" id="IPR036322">
    <property type="entry name" value="WD40_repeat_dom_sf"/>
</dbReference>
<name>A0A0D8XU15_DICVI</name>
<evidence type="ECO:0000256" key="2">
    <source>
        <dbReference type="ARBA" id="ARBA00022574"/>
    </source>
</evidence>
<dbReference type="InterPro" id="IPR020472">
    <property type="entry name" value="WD40_PAC1"/>
</dbReference>
<reference evidence="11" key="2">
    <citation type="journal article" date="2016" name="Sci. Rep.">
        <title>Dictyocaulus viviparus genome, variome and transcriptome elucidate lungworm biology and support future intervention.</title>
        <authorList>
            <person name="McNulty S.N."/>
            <person name="Strube C."/>
            <person name="Rosa B.A."/>
            <person name="Martin J.C."/>
            <person name="Tyagi R."/>
            <person name="Choi Y.J."/>
            <person name="Wang Q."/>
            <person name="Hallsworth Pepin K."/>
            <person name="Zhang X."/>
            <person name="Ozersky P."/>
            <person name="Wilson R.K."/>
            <person name="Sternberg P.W."/>
            <person name="Gasser R.B."/>
            <person name="Mitreva M."/>
        </authorList>
    </citation>
    <scope>NUCLEOTIDE SEQUENCE [LARGE SCALE GENOMIC DNA]</scope>
    <source>
        <strain evidence="11">HannoverDv2000</strain>
    </source>
</reference>
<evidence type="ECO:0000259" key="9">
    <source>
        <dbReference type="Pfam" id="PF22891"/>
    </source>
</evidence>
<dbReference type="OrthoDB" id="5414888at2759"/>
<gene>
    <name evidence="10" type="ORF">DICVIV_08094</name>
</gene>
<feature type="repeat" description="WD" evidence="5">
    <location>
        <begin position="352"/>
        <end position="384"/>
    </location>
</feature>
<feature type="region of interest" description="Disordered" evidence="6">
    <location>
        <begin position="857"/>
        <end position="893"/>
    </location>
</feature>
<keyword evidence="11" id="KW-1185">Reference proteome</keyword>
<sequence>MKHCVCDLEMKRTVEVVYTGGSVEWSVDGSTLYSICSNVVKVINLDNENLNYVIGDPEEGLRITCICLDNSRSRLIVAYNNQVIREYSLLNSPPDIVRTWKTLHTAPILCMSITSDALCLATGSADHYVKVWDLVQQHCVNTFKGVGVVSTLLFIQNNRLMVGYIQGDVRMFDIARGVAQKLIREWKPHCSRITGFVELSSLQRVIVFSRDQTASVINIVTGGILQVLPFFEAIEGAILAHNGNVVTVGEEGLVKEWLIEPARLLRSMKISCTRLDYVKYNCIRNELLITSDDHNIFLLNFEKFKLSRQIIGFHDEVYSCSLLGEDDSHLAVASNTKEIRLYDTKTWDCQMIEGHSESVLCISTASFNRCLIASSSKDGSIILWMLDIKVCYLSFYLIRIVCFYEYLSNRMSETTNKVVQLAYATGHTNSVNAVCFSHSGKRPFLISVSLDTTIKLWSLVELTALIGCNIHVEEIHKLSCSSTLVAHSKDVTSVDVSLSNSVSITGSLDKMVKLWHIDEVKMRLGIAGTLSGHRRGVSDVKLSPNSLILFVNRGSQLISADSAGIIKIWTLTTSETDKSIEAHSDKIWALLVNKDESEYISAGADGRIVIWKDVSEDRKLEKEAKMRKQLEEEQTLNNLLEQGRLQEALEYALSLARPFCTLKVIDKLHDCDELISALIRLDDHHIQTLLDFVTQWNTSSKTSLTSQTVLNCLIKILPPEKFLAIPNIKSVVESLIPYTRSSLAFLHFLLSDRFLTISVVSKMSEDLPMEEIDDMPELIDVDSPSLPSLINYKDNSSAKEADGFCVLFFLIFPALLNVCFGLFSCKRLMAQTLNISFIRDRTSLKVSRRKRKIPLKDVDMEERTNAEQEQQEKHAQSCEKKQHENKKFKMEKSEMRKIPVPKHRFTPLKDNWVNIFTPIVKNLGLQVSRAIGRIAGKDGRTKLVIENVTKTRIVLADTKIHLLGAYQNLRIARNAVCSLILGAPPSKVYGNLRNLASRSKERL</sequence>
<feature type="domain" description="PNO1 second type I KH" evidence="9">
    <location>
        <begin position="923"/>
        <end position="995"/>
    </location>
</feature>
<comment type="subcellular location">
    <subcellularLocation>
        <location evidence="1">Nucleus</location>
        <location evidence="1">Nucleolus</location>
    </subcellularLocation>
</comment>
<evidence type="ECO:0000256" key="4">
    <source>
        <dbReference type="ARBA" id="ARBA00023242"/>
    </source>
</evidence>
<proteinExistence type="predicted"/>
<dbReference type="GO" id="GO:0034511">
    <property type="term" value="F:U3 snoRNA binding"/>
    <property type="evidence" value="ECO:0007669"/>
    <property type="project" value="TreeGrafter"/>
</dbReference>
<keyword evidence="3" id="KW-0677">Repeat</keyword>
<dbReference type="Pfam" id="PF22891">
    <property type="entry name" value="KH_PNO1_2nd"/>
    <property type="match status" value="1"/>
</dbReference>
<evidence type="ECO:0000256" key="5">
    <source>
        <dbReference type="PROSITE-ProRule" id="PRU00221"/>
    </source>
</evidence>
<dbReference type="PROSITE" id="PS50082">
    <property type="entry name" value="WD_REPEATS_2"/>
    <property type="match status" value="6"/>
</dbReference>
<dbReference type="STRING" id="29172.A0A0D8XU15"/>
<evidence type="ECO:0000313" key="10">
    <source>
        <dbReference type="EMBL" id="KJH45866.1"/>
    </source>
</evidence>
<organism evidence="10 11">
    <name type="scientific">Dictyocaulus viviparus</name>
    <name type="common">Bovine lungworm</name>
    <dbReference type="NCBI Taxonomy" id="29172"/>
    <lineage>
        <taxon>Eukaryota</taxon>
        <taxon>Metazoa</taxon>
        <taxon>Ecdysozoa</taxon>
        <taxon>Nematoda</taxon>
        <taxon>Chromadorea</taxon>
        <taxon>Rhabditida</taxon>
        <taxon>Rhabditina</taxon>
        <taxon>Rhabditomorpha</taxon>
        <taxon>Strongyloidea</taxon>
        <taxon>Metastrongylidae</taxon>
        <taxon>Dictyocaulus</taxon>
    </lineage>
</organism>
<dbReference type="Gene3D" id="3.30.1370.10">
    <property type="entry name" value="K Homology domain, type 1"/>
    <property type="match status" value="1"/>
</dbReference>
<protein>
    <submittedName>
        <fullName evidence="10">Utp13 specific WD40 associated domain protein</fullName>
    </submittedName>
</protein>
<dbReference type="Pfam" id="PF08625">
    <property type="entry name" value="Utp13"/>
    <property type="match status" value="1"/>
</dbReference>
<dbReference type="Pfam" id="PF00400">
    <property type="entry name" value="WD40"/>
    <property type="match status" value="6"/>
</dbReference>
<feature type="repeat" description="WD" evidence="5">
    <location>
        <begin position="580"/>
        <end position="612"/>
    </location>
</feature>
<feature type="repeat" description="WD" evidence="5">
    <location>
        <begin position="101"/>
        <end position="142"/>
    </location>
</feature>
<dbReference type="PROSITE" id="PS50294">
    <property type="entry name" value="WD_REPEATS_REGION"/>
    <property type="match status" value="4"/>
</dbReference>
<dbReference type="CDD" id="cd22392">
    <property type="entry name" value="KH-I_PNO1_rpt2"/>
    <property type="match status" value="1"/>
</dbReference>
<dbReference type="InterPro" id="IPR036612">
    <property type="entry name" value="KH_dom_type_1_sf"/>
</dbReference>
<dbReference type="InterPro" id="IPR019775">
    <property type="entry name" value="WD40_repeat_CS"/>
</dbReference>
<feature type="repeat" description="WD" evidence="5">
    <location>
        <begin position="424"/>
        <end position="459"/>
    </location>
</feature>
<keyword evidence="4" id="KW-0539">Nucleus</keyword>
<dbReference type="PANTHER" id="PTHR19854:SF15">
    <property type="entry name" value="TRANSDUCIN BETA-LIKE PROTEIN 3"/>
    <property type="match status" value="1"/>
</dbReference>
<dbReference type="GO" id="GO:0000472">
    <property type="term" value="P:endonucleolytic cleavage to generate mature 5'-end of SSU-rRNA from (SSU-rRNA, 5.8S rRNA, LSU-rRNA)"/>
    <property type="evidence" value="ECO:0007669"/>
    <property type="project" value="TreeGrafter"/>
</dbReference>
<evidence type="ECO:0000259" key="8">
    <source>
        <dbReference type="Pfam" id="PF08625"/>
    </source>
</evidence>
<accession>A0A0D8XU15</accession>
<dbReference type="Proteomes" id="UP000053766">
    <property type="component" value="Unassembled WGS sequence"/>
</dbReference>
<evidence type="ECO:0000313" key="11">
    <source>
        <dbReference type="Proteomes" id="UP000053766"/>
    </source>
</evidence>
<dbReference type="InterPro" id="IPR055211">
    <property type="entry name" value="KH_PNO1_2nd"/>
</dbReference>
<keyword evidence="7" id="KW-1133">Transmembrane helix</keyword>
<evidence type="ECO:0000256" key="6">
    <source>
        <dbReference type="SAM" id="MobiDB-lite"/>
    </source>
</evidence>
<dbReference type="SUPFAM" id="SSF50978">
    <property type="entry name" value="WD40 repeat-like"/>
    <property type="match status" value="2"/>
</dbReference>
<dbReference type="CDD" id="cd00200">
    <property type="entry name" value="WD40"/>
    <property type="match status" value="1"/>
</dbReference>
<dbReference type="GO" id="GO:0000480">
    <property type="term" value="P:endonucleolytic cleavage in 5'-ETS of tricistronic rRNA transcript (SSU-rRNA, 5.8S rRNA, LSU-rRNA)"/>
    <property type="evidence" value="ECO:0007669"/>
    <property type="project" value="TreeGrafter"/>
</dbReference>
<dbReference type="PROSITE" id="PS00678">
    <property type="entry name" value="WD_REPEATS_1"/>
    <property type="match status" value="1"/>
</dbReference>
<dbReference type="PANTHER" id="PTHR19854">
    <property type="entry name" value="TRANSDUCIN BETA-LIKE 3"/>
    <property type="match status" value="1"/>
</dbReference>
<evidence type="ECO:0000256" key="7">
    <source>
        <dbReference type="SAM" id="Phobius"/>
    </source>
</evidence>
<feature type="repeat" description="WD" evidence="5">
    <location>
        <begin position="484"/>
        <end position="518"/>
    </location>
</feature>
<feature type="domain" description="U3 small nucleolar RNA-associated protein 13 C-terminal" evidence="8">
    <location>
        <begin position="633"/>
        <end position="741"/>
    </location>
</feature>
<dbReference type="InterPro" id="IPR001680">
    <property type="entry name" value="WD40_rpt"/>
</dbReference>